<accession>A0A9P8VWE0</accession>
<dbReference type="OrthoDB" id="5949865at2759"/>
<proteinExistence type="inferred from homology"/>
<evidence type="ECO:0000256" key="3">
    <source>
        <dbReference type="SAM" id="MobiDB-lite"/>
    </source>
</evidence>
<comment type="similarity">
    <text evidence="1 2">Belongs to the endosulfine family.</text>
</comment>
<protein>
    <recommendedName>
        <fullName evidence="2">mRNA stability protein</fullName>
    </recommendedName>
</protein>
<evidence type="ECO:0000313" key="4">
    <source>
        <dbReference type="EMBL" id="KAH6883529.1"/>
    </source>
</evidence>
<keyword evidence="5" id="KW-1185">Reference proteome</keyword>
<name>A0A9P8VWE0_9HYPO</name>
<dbReference type="InterPro" id="IPR006760">
    <property type="entry name" value="Endosulphine"/>
</dbReference>
<dbReference type="EMBL" id="JAGPYM010000023">
    <property type="protein sequence ID" value="KAH6883529.1"/>
    <property type="molecule type" value="Genomic_DNA"/>
</dbReference>
<dbReference type="AlphaFoldDB" id="A0A9P8VWE0"/>
<reference evidence="4 5" key="1">
    <citation type="journal article" date="2021" name="Nat. Commun.">
        <title>Genetic determinants of endophytism in the Arabidopsis root mycobiome.</title>
        <authorList>
            <person name="Mesny F."/>
            <person name="Miyauchi S."/>
            <person name="Thiergart T."/>
            <person name="Pickel B."/>
            <person name="Atanasova L."/>
            <person name="Karlsson M."/>
            <person name="Huettel B."/>
            <person name="Barry K.W."/>
            <person name="Haridas S."/>
            <person name="Chen C."/>
            <person name="Bauer D."/>
            <person name="Andreopoulos W."/>
            <person name="Pangilinan J."/>
            <person name="LaButti K."/>
            <person name="Riley R."/>
            <person name="Lipzen A."/>
            <person name="Clum A."/>
            <person name="Drula E."/>
            <person name="Henrissat B."/>
            <person name="Kohler A."/>
            <person name="Grigoriev I.V."/>
            <person name="Martin F.M."/>
            <person name="Hacquard S."/>
        </authorList>
    </citation>
    <scope>NUCLEOTIDE SEQUENCE [LARGE SCALE GENOMIC DNA]</scope>
    <source>
        <strain evidence="4 5">MPI-CAGE-CH-0241</strain>
    </source>
</reference>
<feature type="region of interest" description="Disordered" evidence="3">
    <location>
        <begin position="54"/>
        <end position="90"/>
    </location>
</feature>
<organism evidence="4 5">
    <name type="scientific">Thelonectria olida</name>
    <dbReference type="NCBI Taxonomy" id="1576542"/>
    <lineage>
        <taxon>Eukaryota</taxon>
        <taxon>Fungi</taxon>
        <taxon>Dikarya</taxon>
        <taxon>Ascomycota</taxon>
        <taxon>Pezizomycotina</taxon>
        <taxon>Sordariomycetes</taxon>
        <taxon>Hypocreomycetidae</taxon>
        <taxon>Hypocreales</taxon>
        <taxon>Nectriaceae</taxon>
        <taxon>Thelonectria</taxon>
    </lineage>
</organism>
<comment type="function">
    <text evidence="2">Plays an essential role in initiation of the G0 program by preventing the degradation of specific nutrient-regulated mRNAs via the 5'-3' mRNA decay pathway.</text>
</comment>
<dbReference type="Proteomes" id="UP000777438">
    <property type="component" value="Unassembled WGS sequence"/>
</dbReference>
<evidence type="ECO:0000256" key="1">
    <source>
        <dbReference type="ARBA" id="ARBA00010520"/>
    </source>
</evidence>
<sequence>MDPAKNPDPPTERDKNLLRKYGTTITRGNLLHHQLERRKYFDSGDFALSQARRPSNIGAVDTGNEHPIRKIISHPSAPAPSSSNVDDDAGQDFRDETMLEVAGVRRSSRWQSPRTFYSYPYLYIDGGPSTSHL</sequence>
<feature type="compositionally biased region" description="Low complexity" evidence="3">
    <location>
        <begin position="73"/>
        <end position="84"/>
    </location>
</feature>
<comment type="caution">
    <text evidence="4">The sequence shown here is derived from an EMBL/GenBank/DDBJ whole genome shotgun (WGS) entry which is preliminary data.</text>
</comment>
<evidence type="ECO:0000313" key="5">
    <source>
        <dbReference type="Proteomes" id="UP000777438"/>
    </source>
</evidence>
<gene>
    <name evidence="4" type="ORF">B0T10DRAFT_494415</name>
</gene>
<dbReference type="Pfam" id="PF04667">
    <property type="entry name" value="Endosulfine"/>
    <property type="match status" value="1"/>
</dbReference>
<evidence type="ECO:0000256" key="2">
    <source>
        <dbReference type="RuleBase" id="RU363120"/>
    </source>
</evidence>